<proteinExistence type="predicted"/>
<reference evidence="3 4" key="2">
    <citation type="submission" date="2017-09" db="EMBL/GenBank/DDBJ databases">
        <authorList>
            <person name="Lee N."/>
            <person name="Cho B.-K."/>
        </authorList>
    </citation>
    <scope>NUCLEOTIDE SEQUENCE [LARGE SCALE GENOMIC DNA]</scope>
    <source>
        <strain evidence="3 4">ATCC 19740</strain>
    </source>
</reference>
<evidence type="ECO:0000313" key="4">
    <source>
        <dbReference type="Proteomes" id="UP000326029"/>
    </source>
</evidence>
<dbReference type="EMBL" id="CP023693">
    <property type="protein sequence ID" value="QEV34521.1"/>
    <property type="molecule type" value="Genomic_DNA"/>
</dbReference>
<evidence type="ECO:0000313" key="5">
    <source>
        <dbReference type="Proteomes" id="UP000642014"/>
    </source>
</evidence>
<sequence length="357" mass="37981">MLSDEDVLAAVRRRVEERGGAGRVPPGGADITRHLLIEGRVLRCVETRTEEERFHQGSIDLSDRPVYGSDLDSYRIPPPEDPASETTLRLVRRGSVDDRSCDCGNGVVACERCKGRGELPCVPAEACGGCRGVAACLWCDGTGHRSRRTYGRLNTGPQTRAGRVTCGRCGSVDAACADCRGRGRNTCARCGGSGSRGCPDCGRAGTVPHRRCGGTARIVTWTEGVVTRSPLVVKVKISSPDLPYGAWKSARDHGAWADVRVVGPRSSLARDTAGDVAAALEPWLVPHEGEVGRRITLRHLSLARVTLASEPHRVFFVVPGRDGPHVAAWPSGGRVRLIAAVALAALVALVVVSHLLA</sequence>
<keyword evidence="1" id="KW-1133">Transmembrane helix</keyword>
<reference evidence="2 5" key="1">
    <citation type="journal article" date="2014" name="Int. J. Syst. Evol. Microbiol.">
        <title>Complete genome sequence of Corynebacterium casei LMG S-19264T (=DSM 44701T), isolated from a smear-ripened cheese.</title>
        <authorList>
            <consortium name="US DOE Joint Genome Institute (JGI-PGF)"/>
            <person name="Walter F."/>
            <person name="Albersmeier A."/>
            <person name="Kalinowski J."/>
            <person name="Ruckert C."/>
        </authorList>
    </citation>
    <scope>NUCLEOTIDE SEQUENCE [LARGE SCALE GENOMIC DNA]</scope>
    <source>
        <strain evidence="2 5">JCM 4205</strain>
    </source>
</reference>
<name>A0AAV4KBD9_9ACTN</name>
<protein>
    <recommendedName>
        <fullName evidence="6">CR-type domain-containing protein</fullName>
    </recommendedName>
</protein>
<dbReference type="Proteomes" id="UP000326029">
    <property type="component" value="Chromosome"/>
</dbReference>
<dbReference type="EMBL" id="BMSJ01000001">
    <property type="protein sequence ID" value="GGR06527.1"/>
    <property type="molecule type" value="Genomic_DNA"/>
</dbReference>
<accession>A0AAV4KBD9</accession>
<gene>
    <name evidence="3" type="ORF">CP977_22080</name>
    <name evidence="2" type="ORF">GCM10010497_04960</name>
</gene>
<evidence type="ECO:0000313" key="2">
    <source>
        <dbReference type="EMBL" id="GGR06527.1"/>
    </source>
</evidence>
<keyword evidence="1" id="KW-0472">Membrane</keyword>
<evidence type="ECO:0008006" key="6">
    <source>
        <dbReference type="Google" id="ProtNLM"/>
    </source>
</evidence>
<dbReference type="Proteomes" id="UP000642014">
    <property type="component" value="Unassembled WGS sequence"/>
</dbReference>
<dbReference type="RefSeq" id="WP_152370696.1">
    <property type="nucleotide sequence ID" value="NZ_BMSJ01000001.1"/>
</dbReference>
<evidence type="ECO:0000313" key="3">
    <source>
        <dbReference type="EMBL" id="QEV34521.1"/>
    </source>
</evidence>
<reference evidence="2" key="3">
    <citation type="submission" date="2023-08" db="EMBL/GenBank/DDBJ databases">
        <authorList>
            <person name="Sun Q."/>
            <person name="Ohkuma M."/>
        </authorList>
    </citation>
    <scope>NUCLEOTIDE SEQUENCE</scope>
    <source>
        <strain evidence="2">JCM 4205</strain>
    </source>
</reference>
<evidence type="ECO:0000256" key="1">
    <source>
        <dbReference type="SAM" id="Phobius"/>
    </source>
</evidence>
<feature type="transmembrane region" description="Helical" evidence="1">
    <location>
        <begin position="337"/>
        <end position="356"/>
    </location>
</feature>
<keyword evidence="1" id="KW-0812">Transmembrane</keyword>
<dbReference type="AlphaFoldDB" id="A0AAV4KBD9"/>
<organism evidence="2 5">
    <name type="scientific">Streptomyces cinereoruber</name>
    <dbReference type="NCBI Taxonomy" id="67260"/>
    <lineage>
        <taxon>Bacteria</taxon>
        <taxon>Bacillati</taxon>
        <taxon>Actinomycetota</taxon>
        <taxon>Actinomycetes</taxon>
        <taxon>Kitasatosporales</taxon>
        <taxon>Streptomycetaceae</taxon>
        <taxon>Streptomyces</taxon>
    </lineage>
</organism>
<dbReference type="GeneID" id="95456452"/>
<keyword evidence="4" id="KW-1185">Reference proteome</keyword>